<keyword evidence="1" id="KW-0472">Membrane</keyword>
<sequence length="198" mass="21676">MPNNMTRELNKTEWEISVPIFCNPIILRQLAIAIGLPFGFLVVLLISSSKNPFTADSLYALGLIGALLLLTYIFIMTVYGGNYAAAFVIDDKGIRCYTQKKQAKTNRIINGLTVILGLLSRNPAAAGAGLLAQSRQSVFLKWSSIQKVDYQPKRHIIMVRGNVAESIAVFCTQDNYGEVAALICQQARTKNSGMEGST</sequence>
<feature type="transmembrane region" description="Helical" evidence="1">
    <location>
        <begin position="58"/>
        <end position="79"/>
    </location>
</feature>
<protein>
    <submittedName>
        <fullName evidence="2">Uncharacterized protein</fullName>
    </submittedName>
</protein>
<keyword evidence="1" id="KW-0812">Transmembrane</keyword>
<keyword evidence="3" id="KW-1185">Reference proteome</keyword>
<dbReference type="AlphaFoldDB" id="A0A1W1YG46"/>
<name>A0A1W1YG46_9FIRM</name>
<accession>A0A1W1YG46</accession>
<evidence type="ECO:0000256" key="1">
    <source>
        <dbReference type="SAM" id="Phobius"/>
    </source>
</evidence>
<reference evidence="2 3" key="1">
    <citation type="submission" date="2017-04" db="EMBL/GenBank/DDBJ databases">
        <authorList>
            <person name="Afonso C.L."/>
            <person name="Miller P.J."/>
            <person name="Scott M.A."/>
            <person name="Spackman E."/>
            <person name="Goraichik I."/>
            <person name="Dimitrov K.M."/>
            <person name="Suarez D.L."/>
            <person name="Swayne D.E."/>
        </authorList>
    </citation>
    <scope>NUCLEOTIDE SEQUENCE [LARGE SCALE GENOMIC DNA]</scope>
    <source>
        <strain evidence="2 3">DSM 5090</strain>
    </source>
</reference>
<dbReference type="RefSeq" id="WP_084573838.1">
    <property type="nucleotide sequence ID" value="NZ_CP155572.1"/>
</dbReference>
<dbReference type="EMBL" id="FWXI01000001">
    <property type="protein sequence ID" value="SMC35106.1"/>
    <property type="molecule type" value="Genomic_DNA"/>
</dbReference>
<dbReference type="Proteomes" id="UP000192738">
    <property type="component" value="Unassembled WGS sequence"/>
</dbReference>
<gene>
    <name evidence="2" type="ORF">SAMN04488500_101331</name>
</gene>
<dbReference type="OrthoDB" id="2084522at2"/>
<feature type="transmembrane region" description="Helical" evidence="1">
    <location>
        <begin position="25"/>
        <end position="46"/>
    </location>
</feature>
<proteinExistence type="predicted"/>
<organism evidence="2 3">
    <name type="scientific">Sporomusa malonica</name>
    <dbReference type="NCBI Taxonomy" id="112901"/>
    <lineage>
        <taxon>Bacteria</taxon>
        <taxon>Bacillati</taxon>
        <taxon>Bacillota</taxon>
        <taxon>Negativicutes</taxon>
        <taxon>Selenomonadales</taxon>
        <taxon>Sporomusaceae</taxon>
        <taxon>Sporomusa</taxon>
    </lineage>
</organism>
<keyword evidence="1" id="KW-1133">Transmembrane helix</keyword>
<dbReference type="STRING" id="112901.SAMN04488500_101331"/>
<evidence type="ECO:0000313" key="3">
    <source>
        <dbReference type="Proteomes" id="UP000192738"/>
    </source>
</evidence>
<evidence type="ECO:0000313" key="2">
    <source>
        <dbReference type="EMBL" id="SMC35106.1"/>
    </source>
</evidence>